<organism evidence="2 3">
    <name type="scientific">Bartonella choladocola</name>
    <dbReference type="NCBI Taxonomy" id="2750995"/>
    <lineage>
        <taxon>Bacteria</taxon>
        <taxon>Pseudomonadati</taxon>
        <taxon>Pseudomonadota</taxon>
        <taxon>Alphaproteobacteria</taxon>
        <taxon>Hyphomicrobiales</taxon>
        <taxon>Bartonellaceae</taxon>
        <taxon>Bartonella</taxon>
    </lineage>
</organism>
<dbReference type="AlphaFoldDB" id="A0A1U9MJT4"/>
<gene>
    <name evidence="2" type="ORF">BBC0122_019030</name>
</gene>
<protein>
    <submittedName>
        <fullName evidence="2">AAA domain (Dynein-related subfamily)</fullName>
    </submittedName>
</protein>
<dbReference type="GO" id="GO:0005524">
    <property type="term" value="F:ATP binding"/>
    <property type="evidence" value="ECO:0007669"/>
    <property type="project" value="InterPro"/>
</dbReference>
<accession>A0A1U9MJT4</accession>
<dbReference type="GO" id="GO:0016887">
    <property type="term" value="F:ATP hydrolysis activity"/>
    <property type="evidence" value="ECO:0007669"/>
    <property type="project" value="InterPro"/>
</dbReference>
<reference evidence="2 3" key="1">
    <citation type="submission" date="2016-11" db="EMBL/GenBank/DDBJ databases">
        <title>Comparative genomics of Bartonella apis.</title>
        <authorList>
            <person name="Engel P."/>
        </authorList>
    </citation>
    <scope>NUCLEOTIDE SEQUENCE [LARGE SCALE GENOMIC DNA]</scope>
    <source>
        <strain evidence="2 3">BBC0122</strain>
    </source>
</reference>
<dbReference type="SUPFAM" id="SSF52540">
    <property type="entry name" value="P-loop containing nucleoside triphosphate hydrolases"/>
    <property type="match status" value="1"/>
</dbReference>
<dbReference type="KEGG" id="bapi:BBC0122_019030"/>
<dbReference type="InterPro" id="IPR011704">
    <property type="entry name" value="ATPase_dyneun-rel_AAA"/>
</dbReference>
<evidence type="ECO:0000313" key="3">
    <source>
        <dbReference type="Proteomes" id="UP000189632"/>
    </source>
</evidence>
<proteinExistence type="predicted"/>
<keyword evidence="3" id="KW-1185">Reference proteome</keyword>
<dbReference type="Pfam" id="PF07728">
    <property type="entry name" value="AAA_5"/>
    <property type="match status" value="1"/>
</dbReference>
<dbReference type="InterPro" id="IPR027417">
    <property type="entry name" value="P-loop_NTPase"/>
</dbReference>
<dbReference type="OrthoDB" id="9808317at2"/>
<evidence type="ECO:0000259" key="1">
    <source>
        <dbReference type="Pfam" id="PF07728"/>
    </source>
</evidence>
<evidence type="ECO:0000313" key="2">
    <source>
        <dbReference type="EMBL" id="AQT47998.1"/>
    </source>
</evidence>
<sequence>MTTHTLKAETMNLNQASEALDYFIDVDIPTFIWGAPGVGKSSIVAQMTEKRRWGLVDFRLTTRDPVSLMGLPSLQGTTTKWLSPDEYPQVERDGEKGILFLDELNAASPAMQTAAFGLVLERKIGSYQLPPKWRIVAAGNRQSDRAAAQRMPSALANRFAHIYVEPDIETTVKHFGEKALDPMLIAFLRFRPNLLHKMDDETLHAFPSPRSWEQVSKVLQAPPHLRFSMIASLVGSSTATELEAFLQTCHELPTMDEILNNPLQARVCAKPATCYAVTYALVRHATSGTIANAVAYMKRLSAEYLNLFMTDLQNSNKALMETREYIDWAIKIQDLAFAA</sequence>
<dbReference type="CDD" id="cd00009">
    <property type="entry name" value="AAA"/>
    <property type="match status" value="1"/>
</dbReference>
<dbReference type="Gene3D" id="3.40.50.300">
    <property type="entry name" value="P-loop containing nucleotide triphosphate hydrolases"/>
    <property type="match status" value="1"/>
</dbReference>
<feature type="domain" description="ATPase dynein-related AAA" evidence="1">
    <location>
        <begin position="30"/>
        <end position="159"/>
    </location>
</feature>
<dbReference type="EMBL" id="CP015625">
    <property type="protein sequence ID" value="AQT47998.1"/>
    <property type="molecule type" value="Genomic_DNA"/>
</dbReference>
<name>A0A1U9MJT4_9HYPH</name>
<dbReference type="RefSeq" id="WP_077993456.1">
    <property type="nucleotide sequence ID" value="NZ_CAXUOT020000003.1"/>
</dbReference>
<dbReference type="Proteomes" id="UP000189632">
    <property type="component" value="Chromosome"/>
</dbReference>